<sequence>MHANKGAFAMPTMKKDASSVGKERIGGGFSGTELDKEEVLKIFEKFGKVEDLVIKSSKKKGSALVAATRDFCGDPSNPLMVASLQQSLATPAAEKLPESGPDLRQFSWGWFS</sequence>
<dbReference type="EMBL" id="JBAMMX010000002">
    <property type="protein sequence ID" value="KAK6946458.1"/>
    <property type="molecule type" value="Genomic_DNA"/>
</dbReference>
<organism evidence="2 3">
    <name type="scientific">Dillenia turbinata</name>
    <dbReference type="NCBI Taxonomy" id="194707"/>
    <lineage>
        <taxon>Eukaryota</taxon>
        <taxon>Viridiplantae</taxon>
        <taxon>Streptophyta</taxon>
        <taxon>Embryophyta</taxon>
        <taxon>Tracheophyta</taxon>
        <taxon>Spermatophyta</taxon>
        <taxon>Magnoliopsida</taxon>
        <taxon>eudicotyledons</taxon>
        <taxon>Gunneridae</taxon>
        <taxon>Pentapetalae</taxon>
        <taxon>Dilleniales</taxon>
        <taxon>Dilleniaceae</taxon>
        <taxon>Dillenia</taxon>
    </lineage>
</organism>
<name>A0AAN8ZTP1_9MAGN</name>
<protein>
    <recommendedName>
        <fullName evidence="4">RRM domain-containing protein</fullName>
    </recommendedName>
</protein>
<evidence type="ECO:0008006" key="4">
    <source>
        <dbReference type="Google" id="ProtNLM"/>
    </source>
</evidence>
<feature type="compositionally biased region" description="Basic and acidic residues" evidence="1">
    <location>
        <begin position="13"/>
        <end position="25"/>
    </location>
</feature>
<evidence type="ECO:0000313" key="2">
    <source>
        <dbReference type="EMBL" id="KAK6946458.1"/>
    </source>
</evidence>
<evidence type="ECO:0000313" key="3">
    <source>
        <dbReference type="Proteomes" id="UP001370490"/>
    </source>
</evidence>
<proteinExistence type="predicted"/>
<dbReference type="Gene3D" id="3.30.70.330">
    <property type="match status" value="1"/>
</dbReference>
<feature type="region of interest" description="Disordered" evidence="1">
    <location>
        <begin position="1"/>
        <end position="27"/>
    </location>
</feature>
<evidence type="ECO:0000256" key="1">
    <source>
        <dbReference type="SAM" id="MobiDB-lite"/>
    </source>
</evidence>
<gene>
    <name evidence="2" type="ORF">RJ641_014002</name>
</gene>
<dbReference type="Proteomes" id="UP001370490">
    <property type="component" value="Unassembled WGS sequence"/>
</dbReference>
<accession>A0AAN8ZTP1</accession>
<reference evidence="2 3" key="1">
    <citation type="submission" date="2023-12" db="EMBL/GenBank/DDBJ databases">
        <title>A high-quality genome assembly for Dillenia turbinata (Dilleniales).</title>
        <authorList>
            <person name="Chanderbali A."/>
        </authorList>
    </citation>
    <scope>NUCLEOTIDE SEQUENCE [LARGE SCALE GENOMIC DNA]</scope>
    <source>
        <strain evidence="2">LSX21</strain>
        <tissue evidence="2">Leaf</tissue>
    </source>
</reference>
<keyword evidence="3" id="KW-1185">Reference proteome</keyword>
<dbReference type="InterPro" id="IPR012677">
    <property type="entry name" value="Nucleotide-bd_a/b_plait_sf"/>
</dbReference>
<dbReference type="AlphaFoldDB" id="A0AAN8ZTP1"/>
<comment type="caution">
    <text evidence="2">The sequence shown here is derived from an EMBL/GenBank/DDBJ whole genome shotgun (WGS) entry which is preliminary data.</text>
</comment>